<protein>
    <submittedName>
        <fullName evidence="2">Uncharacterized protein</fullName>
    </submittedName>
</protein>
<feature type="compositionally biased region" description="Basic residues" evidence="1">
    <location>
        <begin position="29"/>
        <end position="38"/>
    </location>
</feature>
<accession>A0A3G3C4Q5</accession>
<proteinExistence type="predicted"/>
<feature type="region of interest" description="Disordered" evidence="1">
    <location>
        <begin position="22"/>
        <end position="41"/>
    </location>
</feature>
<evidence type="ECO:0000313" key="2">
    <source>
        <dbReference type="EMBL" id="AYP71820.1"/>
    </source>
</evidence>
<organism evidence="2">
    <name type="scientific">Aspergillus ochraceous virus</name>
    <dbReference type="NCBI Taxonomy" id="358008"/>
    <lineage>
        <taxon>Viruses</taxon>
        <taxon>Riboviria</taxon>
        <taxon>Orthornavirae</taxon>
        <taxon>Pisuviricota</taxon>
        <taxon>Duplopiviricetes</taxon>
        <taxon>Durnavirales</taxon>
        <taxon>Partitiviridae</taxon>
        <taxon>Gammapartitivirus</taxon>
        <taxon>Gammapartitivirus aspergilli</taxon>
    </lineage>
</organism>
<evidence type="ECO:0000256" key="1">
    <source>
        <dbReference type="SAM" id="MobiDB-lite"/>
    </source>
</evidence>
<name>A0A3G3C4Q5_9VIRU</name>
<reference evidence="2" key="1">
    <citation type="journal article" date="2019" name="Virus Res.">
        <title>The mycovirome of a fungal collection from the sea cucumber Holothuria polii.</title>
        <authorList>
            <person name="Nerva L."/>
            <person name="Forgia M."/>
            <person name="Ciuffo M."/>
            <person name="Chitarra W."/>
            <person name="Chiapello M."/>
            <person name="Vallino M."/>
            <person name="Varese G.C."/>
            <person name="Turina M."/>
        </authorList>
    </citation>
    <scope>NUCLEOTIDE SEQUENCE</scope>
    <source>
        <strain evidence="2">MUT2096</strain>
    </source>
</reference>
<sequence length="293" mass="33665">MIGKNDEDCGPLTPQYLLSRKRYGESTRKAQRPLHPRGTRNDAAFAKRQRFDKAFRKAIAIRVRVLGRPLTQLEFRRLVSAVRKQIQPRLENFVSRAVMNIEKRVKTLELATPTSVAQLESAIAMFHTQVTVLREQAMRAIQENDVLSETCSHISHKKMLPVPTDMERLTAHFPNLGHLTISLKPTEVLCCDSCLAKRQDSVFLWSGVDLVSLADMMPHLPREEAIRWLISNKISQVHPLSIQSIWTAVVNLKYDRTFQAQLEHRRTDYRRVPDPAKPGRSVKILSKRDDFIV</sequence>
<dbReference type="EMBL" id="MG887767">
    <property type="protein sequence ID" value="AYP71820.1"/>
    <property type="molecule type" value="Genomic_RNA"/>
</dbReference>